<sequence length="64" mass="6895">MEVSGPETAVRGPRDPVPVSRTYGLALRIPPAMREQTIREPLADTLGSPLCAPQAGVDLRRQVT</sequence>
<feature type="region of interest" description="Disordered" evidence="1">
    <location>
        <begin position="44"/>
        <end position="64"/>
    </location>
</feature>
<evidence type="ECO:0000313" key="3">
    <source>
        <dbReference type="Proteomes" id="UP000318065"/>
    </source>
</evidence>
<evidence type="ECO:0000313" key="2">
    <source>
        <dbReference type="EMBL" id="BBL79620.1"/>
    </source>
</evidence>
<dbReference type="AlphaFoldDB" id="A0A510HI01"/>
<name>A0A510HI01_9ACTN</name>
<dbReference type="Proteomes" id="UP000318065">
    <property type="component" value="Chromosome"/>
</dbReference>
<organism evidence="2 3">
    <name type="scientific">Rubrobacter xylanophilus</name>
    <dbReference type="NCBI Taxonomy" id="49319"/>
    <lineage>
        <taxon>Bacteria</taxon>
        <taxon>Bacillati</taxon>
        <taxon>Actinomycetota</taxon>
        <taxon>Rubrobacteria</taxon>
        <taxon>Rubrobacterales</taxon>
        <taxon>Rubrobacteraceae</taxon>
        <taxon>Rubrobacter</taxon>
    </lineage>
</organism>
<reference evidence="2" key="1">
    <citation type="journal article" date="2019" name="Microbiol. Resour. Announc.">
        <title>Complete Genome Sequence of Rubrobacter xylanophilus Strain AA3-22, Isolated from Arima Onsen in Japan.</title>
        <authorList>
            <person name="Tomariguchi N."/>
            <person name="Miyazaki K."/>
        </authorList>
    </citation>
    <scope>NUCLEOTIDE SEQUENCE [LARGE SCALE GENOMIC DNA]</scope>
    <source>
        <strain evidence="2">AA3-22</strain>
    </source>
</reference>
<evidence type="ECO:0000256" key="1">
    <source>
        <dbReference type="SAM" id="MobiDB-lite"/>
    </source>
</evidence>
<protein>
    <submittedName>
        <fullName evidence="2">Uncharacterized protein</fullName>
    </submittedName>
</protein>
<proteinExistence type="predicted"/>
<accession>A0A510HI01</accession>
<keyword evidence="3" id="KW-1185">Reference proteome</keyword>
<dbReference type="EMBL" id="AP019791">
    <property type="protein sequence ID" value="BBL79620.1"/>
    <property type="molecule type" value="Genomic_DNA"/>
</dbReference>
<gene>
    <name evidence="2" type="ORF">RxyAA322_14740</name>
</gene>